<evidence type="ECO:0000313" key="2">
    <source>
        <dbReference type="Proteomes" id="UP000798662"/>
    </source>
</evidence>
<reference evidence="1" key="1">
    <citation type="submission" date="2019-11" db="EMBL/GenBank/DDBJ databases">
        <title>Nori genome reveals adaptations in red seaweeds to the harsh intertidal environment.</title>
        <authorList>
            <person name="Wang D."/>
            <person name="Mao Y."/>
        </authorList>
    </citation>
    <scope>NUCLEOTIDE SEQUENCE</scope>
    <source>
        <tissue evidence="1">Gametophyte</tissue>
    </source>
</reference>
<proteinExistence type="predicted"/>
<keyword evidence="2" id="KW-1185">Reference proteome</keyword>
<dbReference type="Proteomes" id="UP000798662">
    <property type="component" value="Chromosome 3"/>
</dbReference>
<evidence type="ECO:0000313" key="1">
    <source>
        <dbReference type="EMBL" id="KAK1867000.1"/>
    </source>
</evidence>
<accession>A0ACC3C9X2</accession>
<organism evidence="1 2">
    <name type="scientific">Pyropia yezoensis</name>
    <name type="common">Susabi-nori</name>
    <name type="synonym">Porphyra yezoensis</name>
    <dbReference type="NCBI Taxonomy" id="2788"/>
    <lineage>
        <taxon>Eukaryota</taxon>
        <taxon>Rhodophyta</taxon>
        <taxon>Bangiophyceae</taxon>
        <taxon>Bangiales</taxon>
        <taxon>Bangiaceae</taxon>
        <taxon>Pyropia</taxon>
    </lineage>
</organism>
<gene>
    <name evidence="1" type="ORF">I4F81_009512</name>
</gene>
<sequence>MAVGAPPGGALAPSGGAAAAVTAAATDLATAAAAVEAGEYAAAAAAYTAAAAAAVAAAAAAATAAAHAHNAVGREGGGGGVGGGDAFASAAAAARSALAFADASTGLHGGSGAGGGDGGPSGTASSADSSRHAAHYENGVALLGAGRHGAAAAAFRRAGSTAPSPALRADYAGWVDRAEAAAAAAAAPATAPAPAADDAAAGGASAEKGGAAGEAPSSATAAADAAPEAVAPAGPPPPRFAAYQSATHVTVDVYVKGVDRAASKVTFGETTLGVALVKRDGTPVGELDLVLGGAVVPDTATWSATAVKVERRAWEASAAAQLGEEDEMGGDPMALFRKLYDGSDDDARRAMIKSYSESNGQVLSMNWGEVAKKKVTYEEKD</sequence>
<dbReference type="EMBL" id="CM020620">
    <property type="protein sequence ID" value="KAK1867000.1"/>
    <property type="molecule type" value="Genomic_DNA"/>
</dbReference>
<name>A0ACC3C9X2_PYRYE</name>
<protein>
    <submittedName>
        <fullName evidence="1">Uncharacterized protein</fullName>
    </submittedName>
</protein>
<comment type="caution">
    <text evidence="1">The sequence shown here is derived from an EMBL/GenBank/DDBJ whole genome shotgun (WGS) entry which is preliminary data.</text>
</comment>